<name>H3CU33_TETNG</name>
<feature type="compositionally biased region" description="Low complexity" evidence="7">
    <location>
        <begin position="53"/>
        <end position="64"/>
    </location>
</feature>
<organism evidence="8 9">
    <name type="scientific">Tetraodon nigroviridis</name>
    <name type="common">Spotted green pufferfish</name>
    <name type="synonym">Chelonodon nigroviridis</name>
    <dbReference type="NCBI Taxonomy" id="99883"/>
    <lineage>
        <taxon>Eukaryota</taxon>
        <taxon>Metazoa</taxon>
        <taxon>Chordata</taxon>
        <taxon>Craniata</taxon>
        <taxon>Vertebrata</taxon>
        <taxon>Euteleostomi</taxon>
        <taxon>Actinopterygii</taxon>
        <taxon>Neopterygii</taxon>
        <taxon>Teleostei</taxon>
        <taxon>Neoteleostei</taxon>
        <taxon>Acanthomorphata</taxon>
        <taxon>Eupercaria</taxon>
        <taxon>Tetraodontiformes</taxon>
        <taxon>Tetradontoidea</taxon>
        <taxon>Tetraodontidae</taxon>
        <taxon>Tetraodon</taxon>
    </lineage>
</organism>
<dbReference type="Proteomes" id="UP000007303">
    <property type="component" value="Unassembled WGS sequence"/>
</dbReference>
<dbReference type="GeneTree" id="ENSGT00940000154164"/>
<evidence type="ECO:0000313" key="8">
    <source>
        <dbReference type="Ensembl" id="ENSTNIP00000011767.1"/>
    </source>
</evidence>
<accession>H3CU33</accession>
<reference evidence="9" key="1">
    <citation type="journal article" date="2004" name="Nature">
        <title>Genome duplication in the teleost fish Tetraodon nigroviridis reveals the early vertebrate proto-karyotype.</title>
        <authorList>
            <person name="Jaillon O."/>
            <person name="Aury J.-M."/>
            <person name="Brunet F."/>
            <person name="Petit J.-L."/>
            <person name="Stange-Thomann N."/>
            <person name="Mauceli E."/>
            <person name="Bouneau L."/>
            <person name="Fischer C."/>
            <person name="Ozouf-Costaz C."/>
            <person name="Bernot A."/>
            <person name="Nicaud S."/>
            <person name="Jaffe D."/>
            <person name="Fisher S."/>
            <person name="Lutfalla G."/>
            <person name="Dossat C."/>
            <person name="Segurens B."/>
            <person name="Dasilva C."/>
            <person name="Salanoubat M."/>
            <person name="Levy M."/>
            <person name="Boudet N."/>
            <person name="Castellano S."/>
            <person name="Anthouard V."/>
            <person name="Jubin C."/>
            <person name="Castelli V."/>
            <person name="Katinka M."/>
            <person name="Vacherie B."/>
            <person name="Biemont C."/>
            <person name="Skalli Z."/>
            <person name="Cattolico L."/>
            <person name="Poulain J."/>
            <person name="De Berardinis V."/>
            <person name="Cruaud C."/>
            <person name="Duprat S."/>
            <person name="Brottier P."/>
            <person name="Coutanceau J.-P."/>
            <person name="Gouzy J."/>
            <person name="Parra G."/>
            <person name="Lardier G."/>
            <person name="Chapple C."/>
            <person name="McKernan K.J."/>
            <person name="McEwan P."/>
            <person name="Bosak S."/>
            <person name="Kellis M."/>
            <person name="Volff J.-N."/>
            <person name="Guigo R."/>
            <person name="Zody M.C."/>
            <person name="Mesirov J."/>
            <person name="Lindblad-Toh K."/>
            <person name="Birren B."/>
            <person name="Nusbaum C."/>
            <person name="Kahn D."/>
            <person name="Robinson-Rechavi M."/>
            <person name="Laudet V."/>
            <person name="Schachter V."/>
            <person name="Quetier F."/>
            <person name="Saurin W."/>
            <person name="Scarpelli C."/>
            <person name="Wincker P."/>
            <person name="Lander E.S."/>
            <person name="Weissenbach J."/>
            <person name="Roest Crollius H."/>
        </authorList>
    </citation>
    <scope>NUCLEOTIDE SEQUENCE [LARGE SCALE GENOMIC DNA]</scope>
</reference>
<dbReference type="GO" id="GO:0048513">
    <property type="term" value="P:animal organ development"/>
    <property type="evidence" value="ECO:0007669"/>
    <property type="project" value="TreeGrafter"/>
</dbReference>
<keyword evidence="2" id="KW-0677">Repeat</keyword>
<protein>
    <submittedName>
        <fullName evidence="8">Uncharacterized protein</fullName>
    </submittedName>
</protein>
<dbReference type="Pfam" id="PF15279">
    <property type="entry name" value="SOBP"/>
    <property type="match status" value="1"/>
</dbReference>
<feature type="compositionally biased region" description="Basic and acidic residues" evidence="7">
    <location>
        <begin position="138"/>
        <end position="155"/>
    </location>
</feature>
<dbReference type="GO" id="GO:0005634">
    <property type="term" value="C:nucleus"/>
    <property type="evidence" value="ECO:0007669"/>
    <property type="project" value="TreeGrafter"/>
</dbReference>
<evidence type="ECO:0000256" key="5">
    <source>
        <dbReference type="ARBA" id="ARBA00037245"/>
    </source>
</evidence>
<evidence type="ECO:0000313" key="9">
    <source>
        <dbReference type="Proteomes" id="UP000007303"/>
    </source>
</evidence>
<feature type="region of interest" description="Disordered" evidence="7">
    <location>
        <begin position="171"/>
        <end position="191"/>
    </location>
</feature>
<evidence type="ECO:0000256" key="7">
    <source>
        <dbReference type="SAM" id="MobiDB-lite"/>
    </source>
</evidence>
<evidence type="ECO:0000256" key="3">
    <source>
        <dbReference type="ARBA" id="ARBA00022771"/>
    </source>
</evidence>
<keyword evidence="9" id="KW-1185">Reference proteome</keyword>
<feature type="region of interest" description="Disordered" evidence="7">
    <location>
        <begin position="136"/>
        <end position="155"/>
    </location>
</feature>
<proteinExistence type="inferred from homology"/>
<comment type="similarity">
    <text evidence="6">Belongs to the SOBP family.</text>
</comment>
<dbReference type="Ensembl" id="ENSTNIT00000011956.1">
    <property type="protein sequence ID" value="ENSTNIP00000011767.1"/>
    <property type="gene ID" value="ENSTNIG00000008913.1"/>
</dbReference>
<evidence type="ECO:0000256" key="6">
    <source>
        <dbReference type="ARBA" id="ARBA00038096"/>
    </source>
</evidence>
<dbReference type="HOGENOM" id="CLU_110759_0_0_1"/>
<reference evidence="8" key="3">
    <citation type="submission" date="2025-09" db="UniProtKB">
        <authorList>
            <consortium name="Ensembl"/>
        </authorList>
    </citation>
    <scope>IDENTIFICATION</scope>
</reference>
<feature type="compositionally biased region" description="Low complexity" evidence="7">
    <location>
        <begin position="18"/>
        <end position="30"/>
    </location>
</feature>
<dbReference type="AlphaFoldDB" id="H3CU33"/>
<keyword evidence="1" id="KW-0479">Metal-binding</keyword>
<evidence type="ECO:0000256" key="1">
    <source>
        <dbReference type="ARBA" id="ARBA00022723"/>
    </source>
</evidence>
<evidence type="ECO:0000256" key="4">
    <source>
        <dbReference type="ARBA" id="ARBA00022833"/>
    </source>
</evidence>
<dbReference type="InterPro" id="IPR026092">
    <property type="entry name" value="RAI2/SOBP"/>
</dbReference>
<dbReference type="GO" id="GO:0008270">
    <property type="term" value="F:zinc ion binding"/>
    <property type="evidence" value="ECO:0007669"/>
    <property type="project" value="UniProtKB-KW"/>
</dbReference>
<sequence length="262" mass="27925">MLQQMRPPFLRSSAHPGGPNSPLSNPIIPGIGPPPPPRNIGSASSPMHRSLISPHVHPSSNPNPGMIPPHPGLPIPGLPPFPPVNMLPNGRIPLPPVMNFGMPSLPLVPPPTLLVPYPIVVPLPVPIPIPIPIPFSPKDSRGEGQDKEKAANGELERDALKENNCSVREWEQGKRGAVQDGTAEALEDKKEHDSNLEEGEHAYALPLLSAGGCMVIQPLSKPGSDKAAILSCSISNPITSAGSPELEPPLKRRCLRIRNQNK</sequence>
<keyword evidence="3" id="KW-0863">Zinc-finger</keyword>
<keyword evidence="4" id="KW-0862">Zinc</keyword>
<dbReference type="PANTHER" id="PTHR23186">
    <property type="entry name" value="RETINOIC ACID-INDUCED PROTEIN 2"/>
    <property type="match status" value="1"/>
</dbReference>
<dbReference type="PANTHER" id="PTHR23186:SF2">
    <property type="entry name" value="SINE OCULIS-BINDING PROTEIN HOMOLOG"/>
    <property type="match status" value="1"/>
</dbReference>
<dbReference type="STRING" id="99883.ENSTNIP00000011767"/>
<comment type="function">
    <text evidence="5">Implicated in development of the cochlea.</text>
</comment>
<feature type="region of interest" description="Disordered" evidence="7">
    <location>
        <begin position="1"/>
        <end position="71"/>
    </location>
</feature>
<dbReference type="InParanoid" id="H3CU33"/>
<evidence type="ECO:0000256" key="2">
    <source>
        <dbReference type="ARBA" id="ARBA00022737"/>
    </source>
</evidence>
<reference evidence="8" key="2">
    <citation type="submission" date="2025-08" db="UniProtKB">
        <authorList>
            <consortium name="Ensembl"/>
        </authorList>
    </citation>
    <scope>IDENTIFICATION</scope>
</reference>